<feature type="binding site" evidence="10">
    <location>
        <begin position="45"/>
        <end position="52"/>
    </location>
    <ligand>
        <name>ATP</name>
        <dbReference type="ChEBI" id="CHEBI:30616"/>
    </ligand>
</feature>
<dbReference type="PANTHER" id="PTHR11088">
    <property type="entry name" value="TRNA DIMETHYLALLYLTRANSFERASE"/>
    <property type="match status" value="1"/>
</dbReference>
<reference evidence="15 16" key="1">
    <citation type="submission" date="2016-11" db="EMBL/GenBank/DDBJ databases">
        <title>A multilocus sequence analysis scheme for characterization of bacteria in the genus Thioclava.</title>
        <authorList>
            <person name="Liu Y."/>
            <person name="Shao Z."/>
        </authorList>
    </citation>
    <scope>NUCLEOTIDE SEQUENCE [LARGE SCALE GENOMIC DNA]</scope>
    <source>
        <strain evidence="15 16">TAW-CT134</strain>
    </source>
</reference>
<keyword evidence="4 10" id="KW-0808">Transferase</keyword>
<name>A0ABX3MV59_9RHOB</name>
<comment type="catalytic activity">
    <reaction evidence="9 10 11">
        <text>adenosine(37) in tRNA + dimethylallyl diphosphate = N(6)-dimethylallyladenosine(37) in tRNA + diphosphate</text>
        <dbReference type="Rhea" id="RHEA:26482"/>
        <dbReference type="Rhea" id="RHEA-COMP:10162"/>
        <dbReference type="Rhea" id="RHEA-COMP:10375"/>
        <dbReference type="ChEBI" id="CHEBI:33019"/>
        <dbReference type="ChEBI" id="CHEBI:57623"/>
        <dbReference type="ChEBI" id="CHEBI:74411"/>
        <dbReference type="ChEBI" id="CHEBI:74415"/>
        <dbReference type="EC" id="2.5.1.75"/>
    </reaction>
</comment>
<feature type="site" description="Interaction with substrate tRNA" evidence="10">
    <location>
        <position position="136"/>
    </location>
</feature>
<feature type="binding site" evidence="10">
    <location>
        <begin position="47"/>
        <end position="52"/>
    </location>
    <ligand>
        <name>substrate</name>
    </ligand>
</feature>
<evidence type="ECO:0000256" key="9">
    <source>
        <dbReference type="ARBA" id="ARBA00049563"/>
    </source>
</evidence>
<comment type="similarity">
    <text evidence="3 10 13">Belongs to the IPP transferase family.</text>
</comment>
<keyword evidence="8 10" id="KW-0460">Magnesium</keyword>
<accession>A0ABX3MV59</accession>
<dbReference type="InterPro" id="IPR039657">
    <property type="entry name" value="Dimethylallyltransferase"/>
</dbReference>
<evidence type="ECO:0000256" key="14">
    <source>
        <dbReference type="SAM" id="MobiDB-lite"/>
    </source>
</evidence>
<comment type="caution">
    <text evidence="10">Lacks conserved residue(s) required for the propagation of feature annotation.</text>
</comment>
<evidence type="ECO:0000256" key="13">
    <source>
        <dbReference type="RuleBase" id="RU003785"/>
    </source>
</evidence>
<keyword evidence="5 10" id="KW-0819">tRNA processing</keyword>
<dbReference type="PANTHER" id="PTHR11088:SF60">
    <property type="entry name" value="TRNA DIMETHYLALLYLTRANSFERASE"/>
    <property type="match status" value="1"/>
</dbReference>
<proteinExistence type="inferred from homology"/>
<dbReference type="EMBL" id="MPZV01000003">
    <property type="protein sequence ID" value="OOY23576.1"/>
    <property type="molecule type" value="Genomic_DNA"/>
</dbReference>
<evidence type="ECO:0000313" key="15">
    <source>
        <dbReference type="EMBL" id="OOY23576.1"/>
    </source>
</evidence>
<dbReference type="InterPro" id="IPR027417">
    <property type="entry name" value="P-loop_NTPase"/>
</dbReference>
<evidence type="ECO:0000256" key="11">
    <source>
        <dbReference type="RuleBase" id="RU003783"/>
    </source>
</evidence>
<keyword evidence="6 10" id="KW-0547">Nucleotide-binding</keyword>
<dbReference type="Gene3D" id="1.10.20.140">
    <property type="match status" value="1"/>
</dbReference>
<comment type="function">
    <text evidence="2 10 12">Catalyzes the transfer of a dimethylallyl group onto the adenine at position 37 in tRNAs that read codons beginning with uridine, leading to the formation of N6-(dimethylallyl)adenosine (i(6)A).</text>
</comment>
<feature type="region of interest" description="Disordered" evidence="14">
    <location>
        <begin position="11"/>
        <end position="36"/>
    </location>
</feature>
<dbReference type="NCBIfam" id="TIGR00174">
    <property type="entry name" value="miaA"/>
    <property type="match status" value="1"/>
</dbReference>
<keyword evidence="7 10" id="KW-0067">ATP-binding</keyword>
<evidence type="ECO:0000256" key="3">
    <source>
        <dbReference type="ARBA" id="ARBA00005842"/>
    </source>
</evidence>
<dbReference type="EC" id="2.5.1.75" evidence="10"/>
<dbReference type="SUPFAM" id="SSF52540">
    <property type="entry name" value="P-loop containing nucleoside triphosphate hydrolases"/>
    <property type="match status" value="1"/>
</dbReference>
<dbReference type="HAMAP" id="MF_00185">
    <property type="entry name" value="IPP_trans"/>
    <property type="match status" value="1"/>
</dbReference>
<evidence type="ECO:0000256" key="8">
    <source>
        <dbReference type="ARBA" id="ARBA00022842"/>
    </source>
</evidence>
<evidence type="ECO:0000256" key="1">
    <source>
        <dbReference type="ARBA" id="ARBA00001946"/>
    </source>
</evidence>
<dbReference type="Proteomes" id="UP000190787">
    <property type="component" value="Unassembled WGS sequence"/>
</dbReference>
<evidence type="ECO:0000256" key="5">
    <source>
        <dbReference type="ARBA" id="ARBA00022694"/>
    </source>
</evidence>
<feature type="site" description="Interaction with substrate tRNA" evidence="10">
    <location>
        <position position="158"/>
    </location>
</feature>
<evidence type="ECO:0000256" key="7">
    <source>
        <dbReference type="ARBA" id="ARBA00022840"/>
    </source>
</evidence>
<evidence type="ECO:0000256" key="4">
    <source>
        <dbReference type="ARBA" id="ARBA00022679"/>
    </source>
</evidence>
<comment type="caution">
    <text evidence="15">The sequence shown here is derived from an EMBL/GenBank/DDBJ whole genome shotgun (WGS) entry which is preliminary data.</text>
</comment>
<protein>
    <recommendedName>
        <fullName evidence="10">tRNA dimethylallyltransferase</fullName>
        <ecNumber evidence="10">2.5.1.75</ecNumber>
    </recommendedName>
    <alternativeName>
        <fullName evidence="10">Dimethylallyl diphosphate:tRNA dimethylallyltransferase</fullName>
        <shortName evidence="10">DMAPP:tRNA dimethylallyltransferase</shortName>
        <shortName evidence="10">DMATase</shortName>
    </alternativeName>
    <alternativeName>
        <fullName evidence="10">Isopentenyl-diphosphate:tRNA isopentenyltransferase</fullName>
        <shortName evidence="10">IPP transferase</shortName>
        <shortName evidence="10">IPPT</shortName>
        <shortName evidence="10">IPTase</shortName>
    </alternativeName>
</protein>
<evidence type="ECO:0000256" key="6">
    <source>
        <dbReference type="ARBA" id="ARBA00022741"/>
    </source>
</evidence>
<evidence type="ECO:0000256" key="10">
    <source>
        <dbReference type="HAMAP-Rule" id="MF_00185"/>
    </source>
</evidence>
<comment type="cofactor">
    <cofactor evidence="1 10">
        <name>Mg(2+)</name>
        <dbReference type="ChEBI" id="CHEBI:18420"/>
    </cofactor>
</comment>
<evidence type="ECO:0000256" key="2">
    <source>
        <dbReference type="ARBA" id="ARBA00003213"/>
    </source>
</evidence>
<keyword evidence="16" id="KW-1185">Reference proteome</keyword>
<gene>
    <name evidence="10" type="primary">miaA</name>
    <name evidence="15" type="ORF">BMI91_13940</name>
</gene>
<dbReference type="Pfam" id="PF01715">
    <property type="entry name" value="IPPT"/>
    <property type="match status" value="1"/>
</dbReference>
<evidence type="ECO:0000313" key="16">
    <source>
        <dbReference type="Proteomes" id="UP000190787"/>
    </source>
</evidence>
<sequence length="321" mass="35461">MIQIEPGFNLLRKRRAPSPPESLQEPPMPPALPEISPRTPVLIAGATASGKSALALSIAEAEGGVVINADALQVWSCWRVLSARPSPEEEARAPHALYGHLDPGADYSVGHWLRDVTPYLEAFHAGGPRPIIVGGTGLYFTALTQGLAEIPETPPEIRAEADQRRLSEGHVGMLDELDDATRAKIDAQNPMRVQRAWEVLRATGEGLAAWQARTPPPLLPLDTVAPLHLDPDRDWLADRIDRRFDLMLEQGALDEVRAVEPIWDPNALWAKAIGAPELIAHLHGELDLSEARERAQAASRQYAKRQRTWFRGRMKAWHKIT</sequence>
<organism evidence="15 16">
    <name type="scientific">Thioclava sediminum</name>
    <dbReference type="NCBI Taxonomy" id="1915319"/>
    <lineage>
        <taxon>Bacteria</taxon>
        <taxon>Pseudomonadati</taxon>
        <taxon>Pseudomonadota</taxon>
        <taxon>Alphaproteobacteria</taxon>
        <taxon>Rhodobacterales</taxon>
        <taxon>Paracoccaceae</taxon>
        <taxon>Thioclava</taxon>
    </lineage>
</organism>
<evidence type="ECO:0000256" key="12">
    <source>
        <dbReference type="RuleBase" id="RU003784"/>
    </source>
</evidence>
<dbReference type="Gene3D" id="3.40.50.300">
    <property type="entry name" value="P-loop containing nucleotide triphosphate hydrolases"/>
    <property type="match status" value="1"/>
</dbReference>
<dbReference type="InterPro" id="IPR018022">
    <property type="entry name" value="IPT"/>
</dbReference>
<comment type="subunit">
    <text evidence="10">Monomer.</text>
</comment>